<dbReference type="Pfam" id="PF02482">
    <property type="entry name" value="Ribosomal_S30AE"/>
    <property type="match status" value="1"/>
</dbReference>
<keyword evidence="7" id="KW-1185">Reference proteome</keyword>
<dbReference type="PANTHER" id="PTHR33231:SF1">
    <property type="entry name" value="30S RIBOSOMAL PROTEIN"/>
    <property type="match status" value="1"/>
</dbReference>
<dbReference type="SUPFAM" id="SSF69754">
    <property type="entry name" value="Ribosome binding protein Y (YfiA homologue)"/>
    <property type="match status" value="1"/>
</dbReference>
<protein>
    <recommendedName>
        <fullName evidence="4">Ribosome hibernation promoting factor</fullName>
    </recommendedName>
    <alternativeName>
        <fullName evidence="5">Hibernation factor HPF</fullName>
    </alternativeName>
</protein>
<reference evidence="6 7" key="1">
    <citation type="submission" date="2019-02" db="EMBL/GenBank/DDBJ databases">
        <title>Halieaceae_genomes.</title>
        <authorList>
            <person name="Li S.-H."/>
        </authorList>
    </citation>
    <scope>NUCLEOTIDE SEQUENCE [LARGE SCALE GENOMIC DNA]</scope>
    <source>
        <strain evidence="6 7">JH123</strain>
    </source>
</reference>
<evidence type="ECO:0000256" key="5">
    <source>
        <dbReference type="ARBA" id="ARBA00041319"/>
    </source>
</evidence>
<gene>
    <name evidence="6" type="primary">raiA</name>
    <name evidence="6" type="ORF">E0F26_12205</name>
</gene>
<dbReference type="PANTHER" id="PTHR33231">
    <property type="entry name" value="30S RIBOSOMAL PROTEIN"/>
    <property type="match status" value="1"/>
</dbReference>
<evidence type="ECO:0000313" key="6">
    <source>
        <dbReference type="EMBL" id="UZP75453.1"/>
    </source>
</evidence>
<dbReference type="InterPro" id="IPR003489">
    <property type="entry name" value="RHF/RaiA"/>
</dbReference>
<dbReference type="Proteomes" id="UP001317963">
    <property type="component" value="Chromosome"/>
</dbReference>
<keyword evidence="1" id="KW-0810">Translation regulation</keyword>
<evidence type="ECO:0000256" key="4">
    <source>
        <dbReference type="ARBA" id="ARBA00041148"/>
    </source>
</evidence>
<name>A0ABY6QB78_9GAMM</name>
<dbReference type="InterPro" id="IPR036567">
    <property type="entry name" value="RHF-like"/>
</dbReference>
<comment type="similarity">
    <text evidence="2">Belongs to the HPF/YfiA ribosome-associated protein family. Short HPF subfamily.</text>
</comment>
<evidence type="ECO:0000256" key="3">
    <source>
        <dbReference type="ARBA" id="ARBA00038695"/>
    </source>
</evidence>
<dbReference type="RefSeq" id="WP_279241940.1">
    <property type="nucleotide sequence ID" value="NZ_CP036501.1"/>
</dbReference>
<dbReference type="Gene3D" id="3.30.160.100">
    <property type="entry name" value="Ribosome hibernation promotion factor-like"/>
    <property type="match status" value="1"/>
</dbReference>
<dbReference type="CDD" id="cd00552">
    <property type="entry name" value="RaiA"/>
    <property type="match status" value="1"/>
</dbReference>
<evidence type="ECO:0000256" key="1">
    <source>
        <dbReference type="ARBA" id="ARBA00022845"/>
    </source>
</evidence>
<dbReference type="InterPro" id="IPR050574">
    <property type="entry name" value="HPF/YfiA_ribosome-assoc"/>
</dbReference>
<evidence type="ECO:0000313" key="7">
    <source>
        <dbReference type="Proteomes" id="UP001317963"/>
    </source>
</evidence>
<evidence type="ECO:0000256" key="2">
    <source>
        <dbReference type="ARBA" id="ARBA00038434"/>
    </source>
</evidence>
<organism evidence="6 7">
    <name type="scientific">Candidatus Paraluminiphilus aquimaris</name>
    <dbReference type="NCBI Taxonomy" id="2518994"/>
    <lineage>
        <taxon>Bacteria</taxon>
        <taxon>Pseudomonadati</taxon>
        <taxon>Pseudomonadota</taxon>
        <taxon>Gammaproteobacteria</taxon>
        <taxon>Cellvibrionales</taxon>
        <taxon>Halieaceae</taxon>
        <taxon>Candidatus Paraluminiphilus</taxon>
    </lineage>
</organism>
<accession>A0ABY6QB78</accession>
<dbReference type="NCBIfam" id="TIGR00741">
    <property type="entry name" value="yfiA"/>
    <property type="match status" value="1"/>
</dbReference>
<dbReference type="EMBL" id="CP036501">
    <property type="protein sequence ID" value="UZP75453.1"/>
    <property type="molecule type" value="Genomic_DNA"/>
</dbReference>
<comment type="subunit">
    <text evidence="3">Associates exclusively with 100S ribosomes, which are dimers of 70S ribosomes.</text>
</comment>
<proteinExistence type="inferred from homology"/>
<sequence length="95" mass="11028">MRVTISGHHVDVTDGLREHISRKLRRVQRHCDSIDHIEFVLVVERAEHKAEANLHLAGADFFASQTLSDMYPAIDSVIEKLDRQVTDHKRKHRTH</sequence>